<evidence type="ECO:0000256" key="3">
    <source>
        <dbReference type="ARBA" id="ARBA00023155"/>
    </source>
</evidence>
<feature type="domain" description="ELK" evidence="8">
    <location>
        <begin position="192"/>
        <end position="212"/>
    </location>
</feature>
<dbReference type="InterPro" id="IPR017970">
    <property type="entry name" value="Homeobox_CS"/>
</dbReference>
<dbReference type="InterPro" id="IPR008422">
    <property type="entry name" value="KN_HD"/>
</dbReference>
<dbReference type="InterPro" id="IPR005540">
    <property type="entry name" value="KNOX1"/>
</dbReference>
<dbReference type="SUPFAM" id="SSF46689">
    <property type="entry name" value="Homeodomain-like"/>
    <property type="match status" value="1"/>
</dbReference>
<comment type="caution">
    <text evidence="9">The sequence shown here is derived from an EMBL/GenBank/DDBJ whole genome shotgun (WGS) entry which is preliminary data.</text>
</comment>
<dbReference type="SMART" id="SM01188">
    <property type="entry name" value="ELK"/>
    <property type="match status" value="1"/>
</dbReference>
<evidence type="ECO:0000259" key="8">
    <source>
        <dbReference type="PROSITE" id="PS51213"/>
    </source>
</evidence>
<sequence>MDDMFIRLDDTSAVSCSQHEDVSVVDHDFEKMILKRRLQTSSSSSEDIIKTQISTHPLYPNLVSAYIQCRKVGAPPDMATLLEEIVVSRGSRSYSSSTITTEIGADPDLDNFMESYCKALMRLKEQVSGPFEEATTFLTEIETQLTNLCKGLVVSATSADEAAGSSEEELSCGEMEGLENQEFSVPRPGDQELKEILLRKYSGYISSLKKEFLKKRKKGKLPKDSRSMLLDWWNSHYRWPYPTEEEKMKLAERTGLDQKQINNWFINQRKRHWKPSEDMRFAVMEGVSGLTGPVIYGDILRSGNDDHDSI</sequence>
<dbReference type="SMART" id="SM00389">
    <property type="entry name" value="HOX"/>
    <property type="match status" value="1"/>
</dbReference>
<dbReference type="InterPro" id="IPR001356">
    <property type="entry name" value="HD"/>
</dbReference>
<dbReference type="Pfam" id="PF03791">
    <property type="entry name" value="KNOX2"/>
    <property type="match status" value="1"/>
</dbReference>
<dbReference type="CDD" id="cd00086">
    <property type="entry name" value="homeodomain"/>
    <property type="match status" value="1"/>
</dbReference>
<evidence type="ECO:0000256" key="2">
    <source>
        <dbReference type="ARBA" id="ARBA00023125"/>
    </source>
</evidence>
<gene>
    <name evidence="9" type="ORF">Sjap_007287</name>
</gene>
<dbReference type="Pfam" id="PF03789">
    <property type="entry name" value="ELK"/>
    <property type="match status" value="1"/>
</dbReference>
<evidence type="ECO:0000313" key="9">
    <source>
        <dbReference type="EMBL" id="KAK9136693.1"/>
    </source>
</evidence>
<dbReference type="GO" id="GO:0005634">
    <property type="term" value="C:nucleus"/>
    <property type="evidence" value="ECO:0007669"/>
    <property type="project" value="UniProtKB-SubCell"/>
</dbReference>
<dbReference type="InterPro" id="IPR005541">
    <property type="entry name" value="KNOX2"/>
</dbReference>
<comment type="similarity">
    <text evidence="6">Belongs to the TALE/KNOX homeobox family.</text>
</comment>
<dbReference type="GO" id="GO:0003677">
    <property type="term" value="F:DNA binding"/>
    <property type="evidence" value="ECO:0007669"/>
    <property type="project" value="UniProtKB-UniRule"/>
</dbReference>
<dbReference type="Pfam" id="PF03790">
    <property type="entry name" value="KNOX1"/>
    <property type="match status" value="1"/>
</dbReference>
<name>A0AAP0JMD5_9MAGN</name>
<dbReference type="PROSITE" id="PS00027">
    <property type="entry name" value="HOMEOBOX_1"/>
    <property type="match status" value="1"/>
</dbReference>
<evidence type="ECO:0000256" key="6">
    <source>
        <dbReference type="PROSITE-ProRule" id="PRU00559"/>
    </source>
</evidence>
<evidence type="ECO:0000256" key="4">
    <source>
        <dbReference type="ARBA" id="ARBA00023242"/>
    </source>
</evidence>
<dbReference type="InterPro" id="IPR009057">
    <property type="entry name" value="Homeodomain-like_sf"/>
</dbReference>
<dbReference type="EMBL" id="JBBNAE010000003">
    <property type="protein sequence ID" value="KAK9136693.1"/>
    <property type="molecule type" value="Genomic_DNA"/>
</dbReference>
<dbReference type="InterPro" id="IPR005539">
    <property type="entry name" value="ELK_dom"/>
</dbReference>
<dbReference type="Proteomes" id="UP001417504">
    <property type="component" value="Unassembled WGS sequence"/>
</dbReference>
<evidence type="ECO:0008006" key="11">
    <source>
        <dbReference type="Google" id="ProtNLM"/>
    </source>
</evidence>
<accession>A0AAP0JMD5</accession>
<dbReference type="Pfam" id="PF05920">
    <property type="entry name" value="Homeobox_KN"/>
    <property type="match status" value="1"/>
</dbReference>
<evidence type="ECO:0000259" key="7">
    <source>
        <dbReference type="PROSITE" id="PS50071"/>
    </source>
</evidence>
<keyword evidence="4 5" id="KW-0539">Nucleus</keyword>
<keyword evidence="3 5" id="KW-0371">Homeobox</keyword>
<dbReference type="Gene3D" id="1.10.10.60">
    <property type="entry name" value="Homeodomain-like"/>
    <property type="match status" value="1"/>
</dbReference>
<evidence type="ECO:0000256" key="5">
    <source>
        <dbReference type="PROSITE-ProRule" id="PRU00108"/>
    </source>
</evidence>
<organism evidence="9 10">
    <name type="scientific">Stephania japonica</name>
    <dbReference type="NCBI Taxonomy" id="461633"/>
    <lineage>
        <taxon>Eukaryota</taxon>
        <taxon>Viridiplantae</taxon>
        <taxon>Streptophyta</taxon>
        <taxon>Embryophyta</taxon>
        <taxon>Tracheophyta</taxon>
        <taxon>Spermatophyta</taxon>
        <taxon>Magnoliopsida</taxon>
        <taxon>Ranunculales</taxon>
        <taxon>Menispermaceae</taxon>
        <taxon>Menispermoideae</taxon>
        <taxon>Cissampelideae</taxon>
        <taxon>Stephania</taxon>
    </lineage>
</organism>
<feature type="domain" description="Homeobox" evidence="7">
    <location>
        <begin position="212"/>
        <end position="275"/>
    </location>
</feature>
<evidence type="ECO:0000313" key="10">
    <source>
        <dbReference type="Proteomes" id="UP001417504"/>
    </source>
</evidence>
<comment type="subcellular location">
    <subcellularLocation>
        <location evidence="1 5">Nucleus</location>
    </subcellularLocation>
</comment>
<evidence type="ECO:0000256" key="1">
    <source>
        <dbReference type="ARBA" id="ARBA00004123"/>
    </source>
</evidence>
<dbReference type="InterPro" id="IPR050224">
    <property type="entry name" value="TALE_homeobox"/>
</dbReference>
<keyword evidence="10" id="KW-1185">Reference proteome</keyword>
<reference evidence="9 10" key="1">
    <citation type="submission" date="2024-01" db="EMBL/GenBank/DDBJ databases">
        <title>Genome assemblies of Stephania.</title>
        <authorList>
            <person name="Yang L."/>
        </authorList>
    </citation>
    <scope>NUCLEOTIDE SEQUENCE [LARGE SCALE GENOMIC DNA]</scope>
    <source>
        <strain evidence="9">QJT</strain>
        <tissue evidence="9">Leaf</tissue>
    </source>
</reference>
<proteinExistence type="inferred from homology"/>
<dbReference type="AlphaFoldDB" id="A0AAP0JMD5"/>
<dbReference type="PANTHER" id="PTHR11850">
    <property type="entry name" value="HOMEOBOX PROTEIN TRANSCRIPTION FACTORS"/>
    <property type="match status" value="1"/>
</dbReference>
<dbReference type="SMART" id="SM01255">
    <property type="entry name" value="KNOX1"/>
    <property type="match status" value="1"/>
</dbReference>
<dbReference type="GO" id="GO:0000981">
    <property type="term" value="F:DNA-binding transcription factor activity, RNA polymerase II-specific"/>
    <property type="evidence" value="ECO:0007669"/>
    <property type="project" value="InterPro"/>
</dbReference>
<dbReference type="SMART" id="SM01256">
    <property type="entry name" value="KNOX2"/>
    <property type="match status" value="1"/>
</dbReference>
<dbReference type="PROSITE" id="PS51213">
    <property type="entry name" value="ELK"/>
    <property type="match status" value="1"/>
</dbReference>
<keyword evidence="2 5" id="KW-0238">DNA-binding</keyword>
<dbReference type="PROSITE" id="PS50071">
    <property type="entry name" value="HOMEOBOX_2"/>
    <property type="match status" value="1"/>
</dbReference>
<protein>
    <recommendedName>
        <fullName evidence="11">Homeobox protein knotted-1-like 1</fullName>
    </recommendedName>
</protein>
<feature type="DNA-binding region" description="Homeobox; TALE-type" evidence="5">
    <location>
        <begin position="213"/>
        <end position="276"/>
    </location>
</feature>